<sequence length="424" mass="45810">MTGAAILVPGGVTATPGRLRLAVLCPHFEPDTAPTGAVITRIVHELAALGHEVHVITALPWYRQHAIEPGWQGRWIRREVTPWGSITRLHPFPGTDKTNLLRRAMGFVGFSALALMCGVRGGRVDGVLSMSPPLTNGLLGWAMKLVRRGPLVFNIQDVFPDAAIETGALTNRRMIAVARWLERVSYHRADAVTVLSDDLRDNVVSKVKPSFASQVRVIPNFVLTDEIRPLDRLTAYRHELGIGNEVVVMYAGNVGFSQSLDLVLHAARTRPDVTFVINGEGGARSALVAQAAGLENVRFGSYQPMSRLPEVLATGDIHLVPLKTGLGRVSVPSKTYSILAAGRPVLAAIDPGTEVPRILDAARAGVAVPPDDPQAFTAALDKLLDDPQACLDMGRRGREWVQQAASPAAVAGAYEQLFRELGRR</sequence>
<dbReference type="InterPro" id="IPR028098">
    <property type="entry name" value="Glyco_trans_4-like_N"/>
</dbReference>
<dbReference type="GO" id="GO:0016757">
    <property type="term" value="F:glycosyltransferase activity"/>
    <property type="evidence" value="ECO:0007669"/>
    <property type="project" value="InterPro"/>
</dbReference>
<dbReference type="PANTHER" id="PTHR12526">
    <property type="entry name" value="GLYCOSYLTRANSFERASE"/>
    <property type="match status" value="1"/>
</dbReference>
<evidence type="ECO:0000259" key="2">
    <source>
        <dbReference type="Pfam" id="PF13579"/>
    </source>
</evidence>
<name>A0A6J7EQB2_9ZZZZ</name>
<dbReference type="CDD" id="cd03794">
    <property type="entry name" value="GT4_WbuB-like"/>
    <property type="match status" value="1"/>
</dbReference>
<dbReference type="AlphaFoldDB" id="A0A6J7EQB2"/>
<dbReference type="EMBL" id="CAFBLP010000044">
    <property type="protein sequence ID" value="CAB4883430.1"/>
    <property type="molecule type" value="Genomic_DNA"/>
</dbReference>
<evidence type="ECO:0000313" key="3">
    <source>
        <dbReference type="EMBL" id="CAB4883430.1"/>
    </source>
</evidence>
<dbReference type="Pfam" id="PF13579">
    <property type="entry name" value="Glyco_trans_4_4"/>
    <property type="match status" value="1"/>
</dbReference>
<proteinExistence type="predicted"/>
<reference evidence="3" key="1">
    <citation type="submission" date="2020-05" db="EMBL/GenBank/DDBJ databases">
        <authorList>
            <person name="Chiriac C."/>
            <person name="Salcher M."/>
            <person name="Ghai R."/>
            <person name="Kavagutti S V."/>
        </authorList>
    </citation>
    <scope>NUCLEOTIDE SEQUENCE</scope>
</reference>
<evidence type="ECO:0000259" key="1">
    <source>
        <dbReference type="Pfam" id="PF00534"/>
    </source>
</evidence>
<gene>
    <name evidence="3" type="ORF">UFOPK3376_01792</name>
</gene>
<dbReference type="InterPro" id="IPR001296">
    <property type="entry name" value="Glyco_trans_1"/>
</dbReference>
<dbReference type="PANTHER" id="PTHR12526:SF622">
    <property type="entry name" value="GLYCOSYLTRANSFERASE (GROUP I)"/>
    <property type="match status" value="1"/>
</dbReference>
<dbReference type="SUPFAM" id="SSF53756">
    <property type="entry name" value="UDP-Glycosyltransferase/glycogen phosphorylase"/>
    <property type="match status" value="1"/>
</dbReference>
<feature type="domain" description="Glycosyl transferase family 1" evidence="1">
    <location>
        <begin position="238"/>
        <end position="400"/>
    </location>
</feature>
<feature type="domain" description="Glycosyltransferase subfamily 4-like N-terminal" evidence="2">
    <location>
        <begin position="36"/>
        <end position="220"/>
    </location>
</feature>
<protein>
    <submittedName>
        <fullName evidence="3">Unannotated protein</fullName>
    </submittedName>
</protein>
<dbReference type="Gene3D" id="3.40.50.2000">
    <property type="entry name" value="Glycogen Phosphorylase B"/>
    <property type="match status" value="2"/>
</dbReference>
<dbReference type="Pfam" id="PF00534">
    <property type="entry name" value="Glycos_transf_1"/>
    <property type="match status" value="1"/>
</dbReference>
<organism evidence="3">
    <name type="scientific">freshwater metagenome</name>
    <dbReference type="NCBI Taxonomy" id="449393"/>
    <lineage>
        <taxon>unclassified sequences</taxon>
        <taxon>metagenomes</taxon>
        <taxon>ecological metagenomes</taxon>
    </lineage>
</organism>
<accession>A0A6J7EQB2</accession>